<comment type="caution">
    <text evidence="1">The sequence shown here is derived from an EMBL/GenBank/DDBJ whole genome shotgun (WGS) entry which is preliminary data.</text>
</comment>
<organism evidence="1 2">
    <name type="scientific">Trifolium pratense</name>
    <name type="common">Red clover</name>
    <dbReference type="NCBI Taxonomy" id="57577"/>
    <lineage>
        <taxon>Eukaryota</taxon>
        <taxon>Viridiplantae</taxon>
        <taxon>Streptophyta</taxon>
        <taxon>Embryophyta</taxon>
        <taxon>Tracheophyta</taxon>
        <taxon>Spermatophyta</taxon>
        <taxon>Magnoliopsida</taxon>
        <taxon>eudicotyledons</taxon>
        <taxon>Gunneridae</taxon>
        <taxon>Pentapetalae</taxon>
        <taxon>rosids</taxon>
        <taxon>fabids</taxon>
        <taxon>Fabales</taxon>
        <taxon>Fabaceae</taxon>
        <taxon>Papilionoideae</taxon>
        <taxon>50 kb inversion clade</taxon>
        <taxon>NPAAA clade</taxon>
        <taxon>Hologalegina</taxon>
        <taxon>IRL clade</taxon>
        <taxon>Trifolieae</taxon>
        <taxon>Trifolium</taxon>
    </lineage>
</organism>
<evidence type="ECO:0000313" key="1">
    <source>
        <dbReference type="EMBL" id="CAJ2667540.1"/>
    </source>
</evidence>
<keyword evidence="2" id="KW-1185">Reference proteome</keyword>
<evidence type="ECO:0000313" key="2">
    <source>
        <dbReference type="Proteomes" id="UP001177021"/>
    </source>
</evidence>
<sequence>MAVSSSSIRMVAIISLIFATLMSVASSQSMAPAPTPTSDGTTIDQAIACTLMLLALVLTYIIH</sequence>
<reference evidence="1" key="1">
    <citation type="submission" date="2023-10" db="EMBL/GenBank/DDBJ databases">
        <authorList>
            <person name="Rodriguez Cubillos JULIANA M."/>
            <person name="De Vega J."/>
        </authorList>
    </citation>
    <scope>NUCLEOTIDE SEQUENCE</scope>
</reference>
<accession>A0ACB0LG21</accession>
<gene>
    <name evidence="1" type="ORF">MILVUS5_LOCUS32128</name>
</gene>
<proteinExistence type="predicted"/>
<dbReference type="Proteomes" id="UP001177021">
    <property type="component" value="Unassembled WGS sequence"/>
</dbReference>
<name>A0ACB0LG21_TRIPR</name>
<protein>
    <submittedName>
        <fullName evidence="1">Uncharacterized protein</fullName>
    </submittedName>
</protein>
<dbReference type="EMBL" id="CASHSV030000513">
    <property type="protein sequence ID" value="CAJ2667540.1"/>
    <property type="molecule type" value="Genomic_DNA"/>
</dbReference>